<keyword evidence="2" id="KW-0805">Transcription regulation</keyword>
<name>A0A1N6L4C6_9BURK</name>
<dbReference type="GO" id="GO:0003677">
    <property type="term" value="F:DNA binding"/>
    <property type="evidence" value="ECO:0007669"/>
    <property type="project" value="UniProtKB-KW"/>
</dbReference>
<dbReference type="RefSeq" id="WP_074300830.1">
    <property type="nucleotide sequence ID" value="NZ_FSRU01000002.1"/>
</dbReference>
<evidence type="ECO:0000256" key="1">
    <source>
        <dbReference type="ARBA" id="ARBA00009437"/>
    </source>
</evidence>
<dbReference type="Gene3D" id="1.10.10.10">
    <property type="entry name" value="Winged helix-like DNA-binding domain superfamily/Winged helix DNA-binding domain"/>
    <property type="match status" value="1"/>
</dbReference>
<dbReference type="PROSITE" id="PS50931">
    <property type="entry name" value="HTH_LYSR"/>
    <property type="match status" value="1"/>
</dbReference>
<evidence type="ECO:0000256" key="2">
    <source>
        <dbReference type="ARBA" id="ARBA00023015"/>
    </source>
</evidence>
<dbReference type="SUPFAM" id="SSF46785">
    <property type="entry name" value="Winged helix' DNA-binding domain"/>
    <property type="match status" value="1"/>
</dbReference>
<dbReference type="InterPro" id="IPR036390">
    <property type="entry name" value="WH_DNA-bd_sf"/>
</dbReference>
<dbReference type="InterPro" id="IPR000847">
    <property type="entry name" value="LysR_HTH_N"/>
</dbReference>
<dbReference type="Gene3D" id="3.40.190.10">
    <property type="entry name" value="Periplasmic binding protein-like II"/>
    <property type="match status" value="2"/>
</dbReference>
<dbReference type="Pfam" id="PF03466">
    <property type="entry name" value="LysR_substrate"/>
    <property type="match status" value="1"/>
</dbReference>
<dbReference type="OrthoDB" id="6555293at2"/>
<dbReference type="InterPro" id="IPR036388">
    <property type="entry name" value="WH-like_DNA-bd_sf"/>
</dbReference>
<evidence type="ECO:0000259" key="5">
    <source>
        <dbReference type="PROSITE" id="PS50931"/>
    </source>
</evidence>
<comment type="similarity">
    <text evidence="1">Belongs to the LysR transcriptional regulatory family.</text>
</comment>
<dbReference type="GO" id="GO:0003700">
    <property type="term" value="F:DNA-binding transcription factor activity"/>
    <property type="evidence" value="ECO:0007669"/>
    <property type="project" value="InterPro"/>
</dbReference>
<evidence type="ECO:0000256" key="4">
    <source>
        <dbReference type="ARBA" id="ARBA00023163"/>
    </source>
</evidence>
<dbReference type="AlphaFoldDB" id="A0A1N6L4C6"/>
<keyword evidence="4" id="KW-0804">Transcription</keyword>
<evidence type="ECO:0000313" key="7">
    <source>
        <dbReference type="Proteomes" id="UP000185151"/>
    </source>
</evidence>
<keyword evidence="3" id="KW-0238">DNA-binding</keyword>
<dbReference type="FunFam" id="1.10.10.10:FF:000001">
    <property type="entry name" value="LysR family transcriptional regulator"/>
    <property type="match status" value="1"/>
</dbReference>
<organism evidence="6 7">
    <name type="scientific">Paraburkholderia phenazinium</name>
    <dbReference type="NCBI Taxonomy" id="60549"/>
    <lineage>
        <taxon>Bacteria</taxon>
        <taxon>Pseudomonadati</taxon>
        <taxon>Pseudomonadota</taxon>
        <taxon>Betaproteobacteria</taxon>
        <taxon>Burkholderiales</taxon>
        <taxon>Burkholderiaceae</taxon>
        <taxon>Paraburkholderia</taxon>
    </lineage>
</organism>
<sequence length="317" mass="34398">MPRNLDTSLLRTFVTVARGASMTTAAHALHVTQGAVSQQIKRLESCLGLALFERARSGLKLTEAGERLLDNAERLIELNDRIWTDMRGTAFAGEVRIGVPYDLVDGWLAGILKSFAQRYPQVELSLVCLASPQLLGALNAGEVDLAIVEQRVGEPGGECLRVEPLQWVGAPGGSAYLKRPLAVSIVSDTCAFRPAIFDALRLHGVPWRTVFENANLDATRATVRMDMAVTAWLDSTVPADLQVLPREAGLPSLPEFAIHLHLPAVPLAAPVQEMVRFIREGFAAAAPEGVATASAVPQGSTEMDRFRQRSAKIERLF</sequence>
<reference evidence="6 7" key="1">
    <citation type="submission" date="2016-11" db="EMBL/GenBank/DDBJ databases">
        <authorList>
            <person name="Jaros S."/>
            <person name="Januszkiewicz K."/>
            <person name="Wedrychowicz H."/>
        </authorList>
    </citation>
    <scope>NUCLEOTIDE SEQUENCE [LARGE SCALE GENOMIC DNA]</scope>
    <source>
        <strain evidence="6 7">GAS95</strain>
    </source>
</reference>
<evidence type="ECO:0000313" key="6">
    <source>
        <dbReference type="EMBL" id="SIO63648.1"/>
    </source>
</evidence>
<protein>
    <submittedName>
        <fullName evidence="6">Transcriptional regulator, LysR family</fullName>
    </submittedName>
</protein>
<proteinExistence type="inferred from homology"/>
<accession>A0A1N6L4C6</accession>
<dbReference type="Pfam" id="PF00126">
    <property type="entry name" value="HTH_1"/>
    <property type="match status" value="1"/>
</dbReference>
<dbReference type="InterPro" id="IPR005119">
    <property type="entry name" value="LysR_subst-bd"/>
</dbReference>
<dbReference type="EMBL" id="FSRU01000002">
    <property type="protein sequence ID" value="SIO63648.1"/>
    <property type="molecule type" value="Genomic_DNA"/>
</dbReference>
<keyword evidence="7" id="KW-1185">Reference proteome</keyword>
<gene>
    <name evidence="6" type="ORF">SAMN05444165_5925</name>
</gene>
<dbReference type="PANTHER" id="PTHR30579">
    <property type="entry name" value="TRANSCRIPTIONAL REGULATOR"/>
    <property type="match status" value="1"/>
</dbReference>
<dbReference type="Proteomes" id="UP000185151">
    <property type="component" value="Unassembled WGS sequence"/>
</dbReference>
<dbReference type="SUPFAM" id="SSF53850">
    <property type="entry name" value="Periplasmic binding protein-like II"/>
    <property type="match status" value="1"/>
</dbReference>
<dbReference type="InterPro" id="IPR050176">
    <property type="entry name" value="LTTR"/>
</dbReference>
<dbReference type="PANTHER" id="PTHR30579:SF7">
    <property type="entry name" value="HTH-TYPE TRANSCRIPTIONAL REGULATOR LRHA-RELATED"/>
    <property type="match status" value="1"/>
</dbReference>
<feature type="domain" description="HTH lysR-type" evidence="5">
    <location>
        <begin position="5"/>
        <end position="62"/>
    </location>
</feature>
<evidence type="ECO:0000256" key="3">
    <source>
        <dbReference type="ARBA" id="ARBA00023125"/>
    </source>
</evidence>
<dbReference type="PRINTS" id="PR00039">
    <property type="entry name" value="HTHLYSR"/>
</dbReference>